<gene>
    <name evidence="1" type="ORF">EcCFBP13530_04405</name>
</gene>
<dbReference type="EMBL" id="QGAL01000001">
    <property type="protein sequence ID" value="TKK23406.1"/>
    <property type="molecule type" value="Genomic_DNA"/>
</dbReference>
<evidence type="ECO:0000313" key="1">
    <source>
        <dbReference type="EMBL" id="TKK23406.1"/>
    </source>
</evidence>
<dbReference type="Proteomes" id="UP000306327">
    <property type="component" value="Unassembled WGS sequence"/>
</dbReference>
<accession>A0AB38P9B9</accession>
<organism evidence="1 2">
    <name type="scientific">Enterobacter cancerogenus</name>
    <dbReference type="NCBI Taxonomy" id="69218"/>
    <lineage>
        <taxon>Bacteria</taxon>
        <taxon>Pseudomonadati</taxon>
        <taxon>Pseudomonadota</taxon>
        <taxon>Gammaproteobacteria</taxon>
        <taxon>Enterobacterales</taxon>
        <taxon>Enterobacteriaceae</taxon>
        <taxon>Enterobacter</taxon>
        <taxon>Enterobacter cloacae complex</taxon>
    </lineage>
</organism>
<protein>
    <submittedName>
        <fullName evidence="1">DNA breaking-rejoining protein</fullName>
    </submittedName>
</protein>
<name>A0AB38P9B9_9ENTR</name>
<comment type="caution">
    <text evidence="1">The sequence shown here is derived from an EMBL/GenBank/DDBJ whole genome shotgun (WGS) entry which is preliminary data.</text>
</comment>
<reference evidence="1 2" key="1">
    <citation type="journal article" date="2019" name="Sci. Rep.">
        <title>Differences in resource use lead to coexistence of seed-transmitted microbial populations.</title>
        <authorList>
            <person name="Torres-Cortes G."/>
            <person name="Garcia B.J."/>
            <person name="Compant S."/>
            <person name="Rezki S."/>
            <person name="Jones P."/>
            <person name="Preveaux A."/>
            <person name="Briand M."/>
            <person name="Roulet A."/>
            <person name="Bouchez O."/>
            <person name="Jacobson D."/>
            <person name="Barret M."/>
        </authorList>
    </citation>
    <scope>NUCLEOTIDE SEQUENCE [LARGE SCALE GENOMIC DNA]</scope>
    <source>
        <strain evidence="1 2">CFBP13530</strain>
    </source>
</reference>
<proteinExistence type="predicted"/>
<evidence type="ECO:0000313" key="2">
    <source>
        <dbReference type="Proteomes" id="UP000306327"/>
    </source>
</evidence>
<dbReference type="AlphaFoldDB" id="A0AB38P9B9"/>
<dbReference type="RefSeq" id="WP_137271955.1">
    <property type="nucleotide sequence ID" value="NZ_QGAL01000001.1"/>
</dbReference>
<sequence>MKTIGIINFRLIAVNQELALFNCENSISGVIHTTSSGSTTVVLDGGHILGMYDCPNCAIDELTDAYINLHEAEKEHGNYTSYKSAFNSGFASSRPH</sequence>